<dbReference type="PANTHER" id="PTHR33303">
    <property type="entry name" value="CYTOPLASMIC PROTEIN-RELATED"/>
    <property type="match status" value="1"/>
</dbReference>
<dbReference type="PANTHER" id="PTHR33303:SF2">
    <property type="entry name" value="COA-BINDING DOMAIN-CONTAINING PROTEIN"/>
    <property type="match status" value="1"/>
</dbReference>
<dbReference type="STRING" id="45072.Lqua_0176"/>
<dbReference type="SMART" id="SM00881">
    <property type="entry name" value="CoA_binding"/>
    <property type="match status" value="1"/>
</dbReference>
<dbReference type="EMBL" id="UGOW01000001">
    <property type="protein sequence ID" value="STY16634.1"/>
    <property type="molecule type" value="Genomic_DNA"/>
</dbReference>
<gene>
    <name evidence="3" type="primary">yccU</name>
    <name evidence="2" type="ORF">Lqua_0176</name>
    <name evidence="3" type="ORF">NCTC12376_00425</name>
</gene>
<feature type="domain" description="CoA-binding" evidence="1">
    <location>
        <begin position="9"/>
        <end position="101"/>
    </location>
</feature>
<reference evidence="2 4" key="1">
    <citation type="submission" date="2015-11" db="EMBL/GenBank/DDBJ databases">
        <title>Genomic analysis of 38 Legionella species identifies large and diverse effector repertoires.</title>
        <authorList>
            <person name="Burstein D."/>
            <person name="Amaro F."/>
            <person name="Zusman T."/>
            <person name="Lifshitz Z."/>
            <person name="Cohen O."/>
            <person name="Gilbert J.A."/>
            <person name="Pupko T."/>
            <person name="Shuman H.A."/>
            <person name="Segal G."/>
        </authorList>
    </citation>
    <scope>NUCLEOTIDE SEQUENCE [LARGE SCALE GENOMIC DNA]</scope>
    <source>
        <strain evidence="2 4">ATCC 49507</strain>
    </source>
</reference>
<dbReference type="SUPFAM" id="SSF51735">
    <property type="entry name" value="NAD(P)-binding Rossmann-fold domains"/>
    <property type="match status" value="1"/>
</dbReference>
<organism evidence="3 5">
    <name type="scientific">Legionella quateirensis</name>
    <dbReference type="NCBI Taxonomy" id="45072"/>
    <lineage>
        <taxon>Bacteria</taxon>
        <taxon>Pseudomonadati</taxon>
        <taxon>Pseudomonadota</taxon>
        <taxon>Gammaproteobacteria</taxon>
        <taxon>Legionellales</taxon>
        <taxon>Legionellaceae</taxon>
        <taxon>Legionella</taxon>
    </lineage>
</organism>
<name>A0A378KP01_9GAMM</name>
<dbReference type="EMBL" id="LNYR01000001">
    <property type="protein sequence ID" value="KTD55459.1"/>
    <property type="molecule type" value="Genomic_DNA"/>
</dbReference>
<dbReference type="OrthoDB" id="9804695at2"/>
<dbReference type="RefSeq" id="WP_058472428.1">
    <property type="nucleotide sequence ID" value="NZ_CAAAIL010000006.1"/>
</dbReference>
<evidence type="ECO:0000259" key="1">
    <source>
        <dbReference type="SMART" id="SM00881"/>
    </source>
</evidence>
<accession>A0A378KP01</accession>
<dbReference type="InterPro" id="IPR036291">
    <property type="entry name" value="NAD(P)-bd_dom_sf"/>
</dbReference>
<keyword evidence="4" id="KW-1185">Reference proteome</keyword>
<reference evidence="3 5" key="2">
    <citation type="submission" date="2018-06" db="EMBL/GenBank/DDBJ databases">
        <authorList>
            <consortium name="Pathogen Informatics"/>
            <person name="Doyle S."/>
        </authorList>
    </citation>
    <scope>NUCLEOTIDE SEQUENCE [LARGE SCALE GENOMIC DNA]</scope>
    <source>
        <strain evidence="3 5">NCTC12376</strain>
    </source>
</reference>
<evidence type="ECO:0000313" key="2">
    <source>
        <dbReference type="EMBL" id="KTD55459.1"/>
    </source>
</evidence>
<protein>
    <submittedName>
        <fullName evidence="3">CoA-binding protein</fullName>
    </submittedName>
</protein>
<proteinExistence type="predicted"/>
<dbReference type="AlphaFoldDB" id="A0A378KP01"/>
<sequence>MLMSSIDKFLQSSAFAVIGASSNRAKYGNKVLRCYLQHGKTVYPVNPHEQQIEGLTVLPDLSDLPDDVMSISIITPPKITELIVDEAIKKGIKNIWMQPGAESELAIRACEVNNINVIAKGPCILVLLGYNE</sequence>
<dbReference type="Gene3D" id="3.40.50.720">
    <property type="entry name" value="NAD(P)-binding Rossmann-like Domain"/>
    <property type="match status" value="1"/>
</dbReference>
<evidence type="ECO:0000313" key="5">
    <source>
        <dbReference type="Proteomes" id="UP000254230"/>
    </source>
</evidence>
<evidence type="ECO:0000313" key="4">
    <source>
        <dbReference type="Proteomes" id="UP000054639"/>
    </source>
</evidence>
<dbReference type="InterPro" id="IPR003781">
    <property type="entry name" value="CoA-bd"/>
</dbReference>
<dbReference type="Pfam" id="PF13380">
    <property type="entry name" value="CoA_binding_2"/>
    <property type="match status" value="1"/>
</dbReference>
<dbReference type="Proteomes" id="UP000054639">
    <property type="component" value="Unassembled WGS sequence"/>
</dbReference>
<evidence type="ECO:0000313" key="3">
    <source>
        <dbReference type="EMBL" id="STY16634.1"/>
    </source>
</evidence>
<dbReference type="Proteomes" id="UP000254230">
    <property type="component" value="Unassembled WGS sequence"/>
</dbReference>